<dbReference type="GO" id="GO:0008168">
    <property type="term" value="F:methyltransferase activity"/>
    <property type="evidence" value="ECO:0007669"/>
    <property type="project" value="UniProtKB-KW"/>
</dbReference>
<dbReference type="Proteomes" id="UP000001887">
    <property type="component" value="Chromosome"/>
</dbReference>
<protein>
    <submittedName>
        <fullName evidence="1">Methyltransferase type 12</fullName>
    </submittedName>
</protein>
<dbReference type="GO" id="GO:0032259">
    <property type="term" value="P:methylation"/>
    <property type="evidence" value="ECO:0007669"/>
    <property type="project" value="UniProtKB-KW"/>
</dbReference>
<dbReference type="AlphaFoldDB" id="D2R7X9"/>
<dbReference type="OrthoDB" id="264333at2"/>
<dbReference type="EMBL" id="CP001848">
    <property type="protein sequence ID" value="ADB19310.1"/>
    <property type="molecule type" value="Genomic_DNA"/>
</dbReference>
<dbReference type="InterPro" id="IPR029063">
    <property type="entry name" value="SAM-dependent_MTases_sf"/>
</dbReference>
<dbReference type="HOGENOM" id="CLU_082963_1_1_0"/>
<keyword evidence="1" id="KW-0489">Methyltransferase</keyword>
<dbReference type="SUPFAM" id="SSF53335">
    <property type="entry name" value="S-adenosyl-L-methionine-dependent methyltransferases"/>
    <property type="match status" value="1"/>
</dbReference>
<accession>D2R7X9</accession>
<dbReference type="Gene3D" id="3.40.50.150">
    <property type="entry name" value="Vaccinia Virus protein VP39"/>
    <property type="match status" value="1"/>
</dbReference>
<reference evidence="1 2" key="1">
    <citation type="journal article" date="2009" name="Stand. Genomic Sci.">
        <title>Complete genome sequence of Pirellula staleyi type strain (ATCC 27377).</title>
        <authorList>
            <person name="Clum A."/>
            <person name="Tindall B.J."/>
            <person name="Sikorski J."/>
            <person name="Ivanova N."/>
            <person name="Mavrommatis K."/>
            <person name="Lucas S."/>
            <person name="Glavina del Rio T."/>
            <person name="Nolan M."/>
            <person name="Chen F."/>
            <person name="Tice H."/>
            <person name="Pitluck S."/>
            <person name="Cheng J.F."/>
            <person name="Chertkov O."/>
            <person name="Brettin T."/>
            <person name="Han C."/>
            <person name="Detter J.C."/>
            <person name="Kuske C."/>
            <person name="Bruce D."/>
            <person name="Goodwin L."/>
            <person name="Ovchinikova G."/>
            <person name="Pati A."/>
            <person name="Mikhailova N."/>
            <person name="Chen A."/>
            <person name="Palaniappan K."/>
            <person name="Land M."/>
            <person name="Hauser L."/>
            <person name="Chang Y.J."/>
            <person name="Jeffries C.D."/>
            <person name="Chain P."/>
            <person name="Rohde M."/>
            <person name="Goker M."/>
            <person name="Bristow J."/>
            <person name="Eisen J.A."/>
            <person name="Markowitz V."/>
            <person name="Hugenholtz P."/>
            <person name="Kyrpides N.C."/>
            <person name="Klenk H.P."/>
            <person name="Lapidus A."/>
        </authorList>
    </citation>
    <scope>NUCLEOTIDE SEQUENCE [LARGE SCALE GENOMIC DNA]</scope>
    <source>
        <strain evidence="2">ATCC 27377 / DSM 6068 / ICPB 4128</strain>
    </source>
</reference>
<evidence type="ECO:0000313" key="1">
    <source>
        <dbReference type="EMBL" id="ADB19310.1"/>
    </source>
</evidence>
<dbReference type="eggNOG" id="COG3897">
    <property type="taxonomic scope" value="Bacteria"/>
</dbReference>
<dbReference type="KEGG" id="psl:Psta_4668"/>
<dbReference type="PANTHER" id="PTHR14614">
    <property type="entry name" value="HEPATOCELLULAR CARCINOMA-ASSOCIATED ANTIGEN"/>
    <property type="match status" value="1"/>
</dbReference>
<proteinExistence type="predicted"/>
<dbReference type="Pfam" id="PF10294">
    <property type="entry name" value="Methyltransf_16"/>
    <property type="match status" value="1"/>
</dbReference>
<keyword evidence="1" id="KW-0808">Transferase</keyword>
<sequence length="221" mass="24009">MDVLDVPGGLRQLSLEIAGRTLRITVPADPAAVLDQVASLPADQQPAYDPFWAQIWPSARTMSAWVFEQNFAPQTRMLELGSGLGLVGIAAMAAGLDVTLSDYQPLALELAATSAIDSGFPAPRTLVIDWNKPPAETFPLLLGCEILYDPSLHSILAQTIRQMLAPDGVCWIADPGRITSLGFTEKARACGLEVAYVNRHSQPLTNPAEHQFYLLRITQCR</sequence>
<dbReference type="InterPro" id="IPR019410">
    <property type="entry name" value="Methyltransf_16"/>
</dbReference>
<evidence type="ECO:0000313" key="2">
    <source>
        <dbReference type="Proteomes" id="UP000001887"/>
    </source>
</evidence>
<organism evidence="1 2">
    <name type="scientific">Pirellula staleyi (strain ATCC 27377 / DSM 6068 / ICPB 4128)</name>
    <name type="common">Pirella staleyi</name>
    <dbReference type="NCBI Taxonomy" id="530564"/>
    <lineage>
        <taxon>Bacteria</taxon>
        <taxon>Pseudomonadati</taxon>
        <taxon>Planctomycetota</taxon>
        <taxon>Planctomycetia</taxon>
        <taxon>Pirellulales</taxon>
        <taxon>Pirellulaceae</taxon>
        <taxon>Pirellula</taxon>
    </lineage>
</organism>
<name>D2R7X9_PIRSD</name>
<gene>
    <name evidence="1" type="ordered locus">Psta_4668</name>
</gene>
<keyword evidence="2" id="KW-1185">Reference proteome</keyword>